<evidence type="ECO:0000256" key="5">
    <source>
        <dbReference type="HAMAP-Rule" id="MF_00817"/>
    </source>
</evidence>
<dbReference type="Proteomes" id="UP000078070">
    <property type="component" value="Chromosome"/>
</dbReference>
<dbReference type="InterPro" id="IPR029500">
    <property type="entry name" value="QueF"/>
</dbReference>
<proteinExistence type="inferred from homology"/>
<dbReference type="GO" id="GO:0005737">
    <property type="term" value="C:cytoplasm"/>
    <property type="evidence" value="ECO:0007669"/>
    <property type="project" value="UniProtKB-SubCell"/>
</dbReference>
<dbReference type="PANTHER" id="PTHR34354:SF1">
    <property type="entry name" value="NADPH-DEPENDENT 7-CYANO-7-DEAZAGUANINE REDUCTASE"/>
    <property type="match status" value="1"/>
</dbReference>
<dbReference type="Gene3D" id="3.30.1130.10">
    <property type="match status" value="2"/>
</dbReference>
<evidence type="ECO:0000256" key="4">
    <source>
        <dbReference type="ARBA" id="ARBA00023002"/>
    </source>
</evidence>
<organism evidence="7 8">
    <name type="scientific">Marinobacterium aestuarii</name>
    <dbReference type="NCBI Taxonomy" id="1821621"/>
    <lineage>
        <taxon>Bacteria</taxon>
        <taxon>Pseudomonadati</taxon>
        <taxon>Pseudomonadota</taxon>
        <taxon>Gammaproteobacteria</taxon>
        <taxon>Oceanospirillales</taxon>
        <taxon>Oceanospirillaceae</taxon>
        <taxon>Marinobacterium</taxon>
    </lineage>
</organism>
<dbReference type="STRING" id="1821621.A8C75_15385"/>
<evidence type="ECO:0000256" key="3">
    <source>
        <dbReference type="ARBA" id="ARBA00022857"/>
    </source>
</evidence>
<keyword evidence="8" id="KW-1185">Reference proteome</keyword>
<dbReference type="EC" id="1.7.1.13" evidence="5"/>
<dbReference type="NCBIfam" id="TIGR03138">
    <property type="entry name" value="QueF"/>
    <property type="match status" value="1"/>
</dbReference>
<comment type="pathway">
    <text evidence="5">tRNA modification; tRNA-queuosine biosynthesis.</text>
</comment>
<evidence type="ECO:0000259" key="6">
    <source>
        <dbReference type="Pfam" id="PF14819"/>
    </source>
</evidence>
<protein>
    <recommendedName>
        <fullName evidence="5">NADPH-dependent 7-cyano-7-deazaguanine reductase</fullName>
        <ecNumber evidence="5">1.7.1.13</ecNumber>
    </recommendedName>
    <alternativeName>
        <fullName evidence="5">7-cyano-7-carbaguanine reductase</fullName>
    </alternativeName>
    <alternativeName>
        <fullName evidence="5">NADPH-dependent nitrile oxidoreductase</fullName>
    </alternativeName>
    <alternativeName>
        <fullName evidence="5">PreQ(0) reductase</fullName>
    </alternativeName>
</protein>
<dbReference type="SUPFAM" id="SSF55620">
    <property type="entry name" value="Tetrahydrobiopterin biosynthesis enzymes-like"/>
    <property type="match status" value="1"/>
</dbReference>
<evidence type="ECO:0000256" key="2">
    <source>
        <dbReference type="ARBA" id="ARBA00022785"/>
    </source>
</evidence>
<sequence length="275" mass="30844">MSHEDQVLYQSPLGQGTAYVNTYDAGQLYPIARNLNWQKRGIDQTSLPFAGEDIWNAYEVSWLNGRGKPLVRLAEFRIPASSSHIIESKSFKLYLNSFNLSRFDSEAEVAALMVRDLSAAAGAAVGVRLIEPDAAAPIGAFEGRCIDELDVEIEHYQPAPELLCAGENAVTESLYSHLLKSNCPVTGQPDWASIQVSYTGPQIDREGLLRYLVSYREHGDFHEQCVENIFMDIWQQCRPESLSVYARYVRRGGLDINPYRSSQPGEAPNLRLDRQ</sequence>
<dbReference type="HAMAP" id="MF_00817">
    <property type="entry name" value="QueF_type2"/>
    <property type="match status" value="1"/>
</dbReference>
<evidence type="ECO:0000313" key="7">
    <source>
        <dbReference type="EMBL" id="ANG63727.1"/>
    </source>
</evidence>
<evidence type="ECO:0000313" key="8">
    <source>
        <dbReference type="Proteomes" id="UP000078070"/>
    </source>
</evidence>
<dbReference type="RefSeq" id="WP_067384315.1">
    <property type="nucleotide sequence ID" value="NZ_CP015839.1"/>
</dbReference>
<dbReference type="PIRSF" id="PIRSF004750">
    <property type="entry name" value="Nitrile_oxidored_YqcD_prd"/>
    <property type="match status" value="1"/>
</dbReference>
<comment type="catalytic activity">
    <reaction evidence="5">
        <text>7-aminomethyl-7-carbaguanine + 2 NADP(+) = 7-cyano-7-carbaguanine + 2 NADPH + 3 H(+)</text>
        <dbReference type="Rhea" id="RHEA:13409"/>
        <dbReference type="ChEBI" id="CHEBI:15378"/>
        <dbReference type="ChEBI" id="CHEBI:45075"/>
        <dbReference type="ChEBI" id="CHEBI:57783"/>
        <dbReference type="ChEBI" id="CHEBI:58349"/>
        <dbReference type="ChEBI" id="CHEBI:58703"/>
        <dbReference type="EC" id="1.7.1.13"/>
    </reaction>
</comment>
<evidence type="ECO:0000256" key="1">
    <source>
        <dbReference type="ARBA" id="ARBA00022490"/>
    </source>
</evidence>
<keyword evidence="3 5" id="KW-0521">NADP</keyword>
<feature type="binding site" evidence="5">
    <location>
        <begin position="222"/>
        <end position="223"/>
    </location>
    <ligand>
        <name>substrate</name>
    </ligand>
</feature>
<dbReference type="OrthoDB" id="9789995at2"/>
<dbReference type="Pfam" id="PF14819">
    <property type="entry name" value="QueF_N"/>
    <property type="match status" value="1"/>
</dbReference>
<comment type="subcellular location">
    <subcellularLocation>
        <location evidence="5">Cytoplasm</location>
    </subcellularLocation>
</comment>
<comment type="subunit">
    <text evidence="5">Homodimer.</text>
</comment>
<comment type="function">
    <text evidence="5">Catalyzes the NADPH-dependent reduction of 7-cyano-7-deazaguanine (preQ0) to 7-aminomethyl-7-deazaguanine (preQ1).</text>
</comment>
<dbReference type="InterPro" id="IPR043133">
    <property type="entry name" value="GTP-CH-I_C/QueF"/>
</dbReference>
<dbReference type="GO" id="GO:0033739">
    <property type="term" value="F:preQ1 synthase activity"/>
    <property type="evidence" value="ECO:0007669"/>
    <property type="project" value="UniProtKB-UniRule"/>
</dbReference>
<gene>
    <name evidence="5" type="primary">queF</name>
    <name evidence="7" type="ORF">A8C75_15385</name>
</gene>
<keyword evidence="4 5" id="KW-0560">Oxidoreductase</keyword>
<feature type="binding site" evidence="5">
    <location>
        <begin position="88"/>
        <end position="89"/>
    </location>
    <ligand>
        <name>NADPH</name>
        <dbReference type="ChEBI" id="CHEBI:57783"/>
    </ligand>
</feature>
<dbReference type="KEGG" id="mars:A8C75_15385"/>
<dbReference type="InterPro" id="IPR016428">
    <property type="entry name" value="QueF_type2"/>
</dbReference>
<dbReference type="InterPro" id="IPR050084">
    <property type="entry name" value="NADPH_dep_7-cyano-7-deazaG_red"/>
</dbReference>
<feature type="active site" description="Proton donor" evidence="5">
    <location>
        <position position="190"/>
    </location>
</feature>
<dbReference type="EMBL" id="CP015839">
    <property type="protein sequence ID" value="ANG63727.1"/>
    <property type="molecule type" value="Genomic_DNA"/>
</dbReference>
<dbReference type="Pfam" id="PF14489">
    <property type="entry name" value="QueF"/>
    <property type="match status" value="1"/>
</dbReference>
<dbReference type="GO" id="GO:0008616">
    <property type="term" value="P:tRNA queuosine(34) biosynthetic process"/>
    <property type="evidence" value="ECO:0007669"/>
    <property type="project" value="UniProtKB-UniRule"/>
</dbReference>
<keyword evidence="1 5" id="KW-0963">Cytoplasm</keyword>
<feature type="domain" description="NADPH-dependent 7-cyano-7-deazaguanine reductase N-terminal" evidence="6">
    <location>
        <begin position="19"/>
        <end position="129"/>
    </location>
</feature>
<dbReference type="AlphaFoldDB" id="A0A1A9F0R4"/>
<reference evidence="8" key="1">
    <citation type="submission" date="2016-05" db="EMBL/GenBank/DDBJ databases">
        <authorList>
            <person name="Baek K."/>
            <person name="Yang S.-J."/>
        </authorList>
    </citation>
    <scope>NUCLEOTIDE SEQUENCE [LARGE SCALE GENOMIC DNA]</scope>
    <source>
        <strain evidence="8">ST58-10</strain>
    </source>
</reference>
<comment type="similarity">
    <text evidence="5">Belongs to the GTP cyclohydrolase I family. QueF type 2 subfamily.</text>
</comment>
<feature type="binding site" evidence="5">
    <location>
        <begin position="86"/>
        <end position="88"/>
    </location>
    <ligand>
        <name>substrate</name>
    </ligand>
</feature>
<keyword evidence="2 5" id="KW-0671">Queuosine biosynthesis</keyword>
<dbReference type="PANTHER" id="PTHR34354">
    <property type="entry name" value="NADPH-DEPENDENT 7-CYANO-7-DEAZAGUANINE REDUCTASE"/>
    <property type="match status" value="1"/>
</dbReference>
<feature type="active site" description="Thioimide intermediate" evidence="5">
    <location>
        <position position="183"/>
    </location>
</feature>
<feature type="binding site" evidence="5">
    <location>
        <begin position="251"/>
        <end position="252"/>
    </location>
    <ligand>
        <name>NADPH</name>
        <dbReference type="ChEBI" id="CHEBI:57783"/>
    </ligand>
</feature>
<dbReference type="UniPathway" id="UPA00392"/>
<dbReference type="InterPro" id="IPR029139">
    <property type="entry name" value="QueF_N"/>
</dbReference>
<accession>A0A1A9F0R4</accession>
<name>A0A1A9F0R4_9GAMM</name>
<reference evidence="7 8" key="2">
    <citation type="journal article" date="2018" name="Int. J. Syst. Evol. Microbiol.">
        <title>Marinobacterium aestuarii sp. nov., a benzene-degrading marine bacterium isolated from estuary sediment.</title>
        <authorList>
            <person name="Bae S.S."/>
            <person name="Jung J."/>
            <person name="Chung D."/>
            <person name="Baek K."/>
        </authorList>
    </citation>
    <scope>NUCLEOTIDE SEQUENCE [LARGE SCALE GENOMIC DNA]</scope>
    <source>
        <strain evidence="7 8">ST58-10</strain>
    </source>
</reference>